<proteinExistence type="predicted"/>
<name>A0A3B0YPF8_9ZZZZ</name>
<feature type="non-terminal residue" evidence="1">
    <location>
        <position position="1"/>
    </location>
</feature>
<sequence>ALDQLIEQVRALDMDKVRADIAEQQAKQ</sequence>
<evidence type="ECO:0000313" key="1">
    <source>
        <dbReference type="EMBL" id="VAW76229.1"/>
    </source>
</evidence>
<gene>
    <name evidence="1" type="ORF">MNBD_GAMMA14-2479</name>
</gene>
<dbReference type="AlphaFoldDB" id="A0A3B0YPF8"/>
<organism evidence="1">
    <name type="scientific">hydrothermal vent metagenome</name>
    <dbReference type="NCBI Taxonomy" id="652676"/>
    <lineage>
        <taxon>unclassified sequences</taxon>
        <taxon>metagenomes</taxon>
        <taxon>ecological metagenomes</taxon>
    </lineage>
</organism>
<dbReference type="EMBL" id="UOFM01000166">
    <property type="protein sequence ID" value="VAW76229.1"/>
    <property type="molecule type" value="Genomic_DNA"/>
</dbReference>
<accession>A0A3B0YPF8</accession>
<protein>
    <submittedName>
        <fullName evidence="1">Thioredoxin</fullName>
    </submittedName>
</protein>
<reference evidence="1" key="1">
    <citation type="submission" date="2018-06" db="EMBL/GenBank/DDBJ databases">
        <authorList>
            <person name="Zhirakovskaya E."/>
        </authorList>
    </citation>
    <scope>NUCLEOTIDE SEQUENCE</scope>
</reference>